<dbReference type="Pfam" id="PF00440">
    <property type="entry name" value="TetR_N"/>
    <property type="match status" value="1"/>
</dbReference>
<name>A0ABV9Q9H1_9BACL</name>
<dbReference type="Proteomes" id="UP001596002">
    <property type="component" value="Unassembled WGS sequence"/>
</dbReference>
<evidence type="ECO:0000259" key="6">
    <source>
        <dbReference type="PROSITE" id="PS50977"/>
    </source>
</evidence>
<dbReference type="InterPro" id="IPR039538">
    <property type="entry name" value="BetI_C"/>
</dbReference>
<dbReference type="Gene3D" id="1.10.357.10">
    <property type="entry name" value="Tetracycline Repressor, domain 2"/>
    <property type="match status" value="1"/>
</dbReference>
<evidence type="ECO:0000256" key="4">
    <source>
        <dbReference type="ARBA" id="ARBA00023163"/>
    </source>
</evidence>
<keyword evidence="4" id="KW-0804">Transcription</keyword>
<feature type="domain" description="HTH tetR-type" evidence="6">
    <location>
        <begin position="11"/>
        <end position="71"/>
    </location>
</feature>
<dbReference type="PANTHER" id="PTHR43479:SF11">
    <property type="entry name" value="ACREF_ENVCD OPERON REPRESSOR-RELATED"/>
    <property type="match status" value="1"/>
</dbReference>
<dbReference type="PRINTS" id="PR00455">
    <property type="entry name" value="HTHTETR"/>
</dbReference>
<dbReference type="InterPro" id="IPR050624">
    <property type="entry name" value="HTH-type_Tx_Regulator"/>
</dbReference>
<evidence type="ECO:0000256" key="5">
    <source>
        <dbReference type="PROSITE-ProRule" id="PRU00335"/>
    </source>
</evidence>
<evidence type="ECO:0000256" key="1">
    <source>
        <dbReference type="ARBA" id="ARBA00022491"/>
    </source>
</evidence>
<dbReference type="RefSeq" id="WP_380027598.1">
    <property type="nucleotide sequence ID" value="NZ_JBHSHC010000122.1"/>
</dbReference>
<dbReference type="InterPro" id="IPR036271">
    <property type="entry name" value="Tet_transcr_reg_TetR-rel_C_sf"/>
</dbReference>
<keyword evidence="8" id="KW-1185">Reference proteome</keyword>
<dbReference type="PROSITE" id="PS50977">
    <property type="entry name" value="HTH_TETR_2"/>
    <property type="match status" value="1"/>
</dbReference>
<evidence type="ECO:0000313" key="7">
    <source>
        <dbReference type="EMBL" id="MFC4769272.1"/>
    </source>
</evidence>
<dbReference type="PANTHER" id="PTHR43479">
    <property type="entry name" value="ACREF/ENVCD OPERON REPRESSOR-RELATED"/>
    <property type="match status" value="1"/>
</dbReference>
<gene>
    <name evidence="7" type="ORF">ACFO8Q_18240</name>
</gene>
<reference evidence="8" key="1">
    <citation type="journal article" date="2019" name="Int. J. Syst. Evol. Microbiol.">
        <title>The Global Catalogue of Microorganisms (GCM) 10K type strain sequencing project: providing services to taxonomists for standard genome sequencing and annotation.</title>
        <authorList>
            <consortium name="The Broad Institute Genomics Platform"/>
            <consortium name="The Broad Institute Genome Sequencing Center for Infectious Disease"/>
            <person name="Wu L."/>
            <person name="Ma J."/>
        </authorList>
    </citation>
    <scope>NUCLEOTIDE SEQUENCE [LARGE SCALE GENOMIC DNA]</scope>
    <source>
        <strain evidence="8">WYCCWR 12678</strain>
    </source>
</reference>
<sequence length="198" mass="23424">MQKNKHQLKRELSFQRLIEASLKIFAERGYEKAAIDDIAKEAGYTKGVFYLHFTSKEELFLKLMDTRLETFKRQFFRFFTAGENIEESVRRGVTLFIDLTKKDNWTPIYFEFCVNAMRNVEIKRKMVVHYNSWIDMVVSVLKQLYRFQDYEDTKLKELAALIIAIIDGYHLQYSIDPSIADPNTIIEIIIQLLSSSKR</sequence>
<evidence type="ECO:0000256" key="3">
    <source>
        <dbReference type="ARBA" id="ARBA00023125"/>
    </source>
</evidence>
<protein>
    <submittedName>
        <fullName evidence="7">TetR/AcrR family transcriptional regulator</fullName>
    </submittedName>
</protein>
<proteinExistence type="predicted"/>
<accession>A0ABV9Q9H1</accession>
<dbReference type="InterPro" id="IPR001647">
    <property type="entry name" value="HTH_TetR"/>
</dbReference>
<keyword evidence="3 5" id="KW-0238">DNA-binding</keyword>
<comment type="caution">
    <text evidence="7">The sequence shown here is derived from an EMBL/GenBank/DDBJ whole genome shotgun (WGS) entry which is preliminary data.</text>
</comment>
<evidence type="ECO:0000256" key="2">
    <source>
        <dbReference type="ARBA" id="ARBA00023015"/>
    </source>
</evidence>
<keyword evidence="2" id="KW-0805">Transcription regulation</keyword>
<dbReference type="SUPFAM" id="SSF48498">
    <property type="entry name" value="Tetracyclin repressor-like, C-terminal domain"/>
    <property type="match status" value="1"/>
</dbReference>
<organism evidence="7 8">
    <name type="scientific">Effusibacillus consociatus</name>
    <dbReference type="NCBI Taxonomy" id="1117041"/>
    <lineage>
        <taxon>Bacteria</taxon>
        <taxon>Bacillati</taxon>
        <taxon>Bacillota</taxon>
        <taxon>Bacilli</taxon>
        <taxon>Bacillales</taxon>
        <taxon>Alicyclobacillaceae</taxon>
        <taxon>Effusibacillus</taxon>
    </lineage>
</organism>
<evidence type="ECO:0000313" key="8">
    <source>
        <dbReference type="Proteomes" id="UP001596002"/>
    </source>
</evidence>
<dbReference type="SUPFAM" id="SSF46689">
    <property type="entry name" value="Homeodomain-like"/>
    <property type="match status" value="1"/>
</dbReference>
<keyword evidence="1" id="KW-0678">Repressor</keyword>
<dbReference type="Gene3D" id="1.10.10.60">
    <property type="entry name" value="Homeodomain-like"/>
    <property type="match status" value="1"/>
</dbReference>
<dbReference type="Pfam" id="PF13977">
    <property type="entry name" value="TetR_C_6"/>
    <property type="match status" value="1"/>
</dbReference>
<feature type="DNA-binding region" description="H-T-H motif" evidence="5">
    <location>
        <begin position="34"/>
        <end position="53"/>
    </location>
</feature>
<dbReference type="InterPro" id="IPR009057">
    <property type="entry name" value="Homeodomain-like_sf"/>
</dbReference>
<dbReference type="EMBL" id="JBHSHC010000122">
    <property type="protein sequence ID" value="MFC4769272.1"/>
    <property type="molecule type" value="Genomic_DNA"/>
</dbReference>